<proteinExistence type="predicted"/>
<dbReference type="EMBL" id="MN739281">
    <property type="protein sequence ID" value="QHS96922.1"/>
    <property type="molecule type" value="Genomic_DNA"/>
</dbReference>
<dbReference type="AlphaFoldDB" id="A0A6C0BXW4"/>
<accession>A0A6C0BXW4</accession>
<organism evidence="1">
    <name type="scientific">viral metagenome</name>
    <dbReference type="NCBI Taxonomy" id="1070528"/>
    <lineage>
        <taxon>unclassified sequences</taxon>
        <taxon>metagenomes</taxon>
        <taxon>organismal metagenomes</taxon>
    </lineage>
</organism>
<reference evidence="1" key="1">
    <citation type="journal article" date="2020" name="Nature">
        <title>Giant virus diversity and host interactions through global metagenomics.</title>
        <authorList>
            <person name="Schulz F."/>
            <person name="Roux S."/>
            <person name="Paez-Espino D."/>
            <person name="Jungbluth S."/>
            <person name="Walsh D.A."/>
            <person name="Denef V.J."/>
            <person name="McMahon K.D."/>
            <person name="Konstantinidis K.T."/>
            <person name="Eloe-Fadrosh E.A."/>
            <person name="Kyrpides N.C."/>
            <person name="Woyke T."/>
        </authorList>
    </citation>
    <scope>NUCLEOTIDE SEQUENCE</scope>
    <source>
        <strain evidence="1">GVMAG-M-3300020166-5</strain>
    </source>
</reference>
<sequence length="221" mass="25748">MQVLNSIYSTVCSEKKKERFETILEPLQAITQIALLSFCPKGTKLSISNNLLFVQQPTWKQGLFRSYNHDARDDLYFLFNVIRRFNTFYTKSELGETDTGRQLFSRLIELSKGGIDKLIQTYSDSDKNALLHTLRMYRTMLEKPDVFETETDTSDEKNSIDDIFINITKIYKPHHIDLINNTILLTSESPEHYDTYLTGLNIMLDPIQSQINKWISDNIVF</sequence>
<evidence type="ECO:0000313" key="1">
    <source>
        <dbReference type="EMBL" id="QHS96922.1"/>
    </source>
</evidence>
<protein>
    <submittedName>
        <fullName evidence="1">Uncharacterized protein</fullName>
    </submittedName>
</protein>
<name>A0A6C0BXW4_9ZZZZ</name>